<dbReference type="OrthoDB" id="9788285at2"/>
<evidence type="ECO:0000313" key="13">
    <source>
        <dbReference type="Proteomes" id="UP000186894"/>
    </source>
</evidence>
<evidence type="ECO:0000256" key="5">
    <source>
        <dbReference type="ARBA" id="ARBA00022741"/>
    </source>
</evidence>
<keyword evidence="5 11" id="KW-0547">Nucleotide-binding</keyword>
<evidence type="ECO:0000256" key="11">
    <source>
        <dbReference type="HAMAP-Rule" id="MF_00276"/>
    </source>
</evidence>
<organism evidence="12 13">
    <name type="scientific">Rhizobium oryziradicis</name>
    <dbReference type="NCBI Taxonomy" id="1867956"/>
    <lineage>
        <taxon>Bacteria</taxon>
        <taxon>Pseudomonadati</taxon>
        <taxon>Pseudomonadota</taxon>
        <taxon>Alphaproteobacteria</taxon>
        <taxon>Hyphomicrobiales</taxon>
        <taxon>Rhizobiaceae</taxon>
        <taxon>Rhizobium/Agrobacterium group</taxon>
        <taxon>Rhizobium</taxon>
    </lineage>
</organism>
<evidence type="ECO:0000256" key="2">
    <source>
        <dbReference type="ARBA" id="ARBA00022475"/>
    </source>
</evidence>
<dbReference type="RefSeq" id="WP_075637668.1">
    <property type="nucleotide sequence ID" value="NZ_MKIM01000019.1"/>
</dbReference>
<accession>A0A1Q8ZXD1</accession>
<reference evidence="12 13" key="1">
    <citation type="submission" date="2016-09" db="EMBL/GenBank/DDBJ databases">
        <title>Rhizobium oryziradicis sp. nov., isolated from the root of rice.</title>
        <authorList>
            <person name="Zhao J."/>
            <person name="Zhang X."/>
        </authorList>
    </citation>
    <scope>NUCLEOTIDE SEQUENCE [LARGE SCALE GENOMIC DNA]</scope>
    <source>
        <strain evidence="12 13">N19</strain>
    </source>
</reference>
<comment type="subcellular location">
    <subcellularLocation>
        <location evidence="11">Cell membrane</location>
        <topology evidence="11">Single-pass membrane protein</topology>
    </subcellularLocation>
</comment>
<evidence type="ECO:0000256" key="4">
    <source>
        <dbReference type="ARBA" id="ARBA00022692"/>
    </source>
</evidence>
<dbReference type="AlphaFoldDB" id="A0A1Q8ZXD1"/>
<comment type="subunit">
    <text evidence="11">The system is composed of three essential subunits: KdpA, KdpB and KdpC.</text>
</comment>
<evidence type="ECO:0000256" key="10">
    <source>
        <dbReference type="ARBA" id="ARBA00023136"/>
    </source>
</evidence>
<dbReference type="NCBIfam" id="TIGR00681">
    <property type="entry name" value="kdpC"/>
    <property type="match status" value="1"/>
</dbReference>
<dbReference type="PANTHER" id="PTHR30042:SF2">
    <property type="entry name" value="POTASSIUM-TRANSPORTING ATPASE KDPC SUBUNIT"/>
    <property type="match status" value="1"/>
</dbReference>
<evidence type="ECO:0000256" key="8">
    <source>
        <dbReference type="ARBA" id="ARBA00022989"/>
    </source>
</evidence>
<gene>
    <name evidence="11" type="primary">kdpC</name>
    <name evidence="12" type="ORF">BJF95_15415</name>
</gene>
<keyword evidence="6 11" id="KW-0067">ATP-binding</keyword>
<keyword evidence="3 11" id="KW-0633">Potassium transport</keyword>
<evidence type="ECO:0000256" key="6">
    <source>
        <dbReference type="ARBA" id="ARBA00022840"/>
    </source>
</evidence>
<dbReference type="GO" id="GO:0005524">
    <property type="term" value="F:ATP binding"/>
    <property type="evidence" value="ECO:0007669"/>
    <property type="project" value="UniProtKB-UniRule"/>
</dbReference>
<dbReference type="Pfam" id="PF02669">
    <property type="entry name" value="KdpC"/>
    <property type="match status" value="1"/>
</dbReference>
<comment type="similarity">
    <text evidence="11">Belongs to the KdpC family.</text>
</comment>
<protein>
    <recommendedName>
        <fullName evidence="11">Potassium-transporting ATPase KdpC subunit</fullName>
    </recommendedName>
    <alternativeName>
        <fullName evidence="11">ATP phosphohydrolase [potassium-transporting] C chain</fullName>
    </alternativeName>
    <alternativeName>
        <fullName evidence="11">Potassium-binding and translocating subunit C</fullName>
    </alternativeName>
    <alternativeName>
        <fullName evidence="11">Potassium-translocating ATPase C chain</fullName>
    </alternativeName>
</protein>
<keyword evidence="8 11" id="KW-1133">Transmembrane helix</keyword>
<dbReference type="Proteomes" id="UP000186894">
    <property type="component" value="Unassembled WGS sequence"/>
</dbReference>
<keyword evidence="2 11" id="KW-1003">Cell membrane</keyword>
<keyword evidence="4 11" id="KW-0812">Transmembrane</keyword>
<dbReference type="PANTHER" id="PTHR30042">
    <property type="entry name" value="POTASSIUM-TRANSPORTING ATPASE C CHAIN"/>
    <property type="match status" value="1"/>
</dbReference>
<keyword evidence="1 11" id="KW-0813">Transport</keyword>
<keyword evidence="7 11" id="KW-0630">Potassium</keyword>
<evidence type="ECO:0000256" key="3">
    <source>
        <dbReference type="ARBA" id="ARBA00022538"/>
    </source>
</evidence>
<dbReference type="GO" id="GO:0008556">
    <property type="term" value="F:P-type potassium transmembrane transporter activity"/>
    <property type="evidence" value="ECO:0007669"/>
    <property type="project" value="InterPro"/>
</dbReference>
<dbReference type="NCBIfam" id="NF001454">
    <property type="entry name" value="PRK00315.1"/>
    <property type="match status" value="1"/>
</dbReference>
<dbReference type="STRING" id="1867956.BJF95_15415"/>
<keyword evidence="13" id="KW-1185">Reference proteome</keyword>
<evidence type="ECO:0000256" key="9">
    <source>
        <dbReference type="ARBA" id="ARBA00023065"/>
    </source>
</evidence>
<dbReference type="HAMAP" id="MF_00276">
    <property type="entry name" value="KdpC"/>
    <property type="match status" value="1"/>
</dbReference>
<keyword evidence="10 11" id="KW-0472">Membrane</keyword>
<sequence length="189" mass="19601">MINHLRPAFSLVVLMTLLTGIGYPLTITGVAKFAMPAQANGSLITKGDVVIGSQLIGQNFTTERYFWPRPSATSPDAYNPMASGGSNLGPTAAKLRDAVAANIKHLKDSGINGTLPADAVMASGSGLDPHISPEFAKAQIARVAKARGLPETSVAALVQSETVLPSLGFIGEPQVNVLKLNLALDALKG</sequence>
<evidence type="ECO:0000313" key="12">
    <source>
        <dbReference type="EMBL" id="OLP46712.1"/>
    </source>
</evidence>
<name>A0A1Q8ZXD1_9HYPH</name>
<proteinExistence type="inferred from homology"/>
<keyword evidence="9 11" id="KW-0406">Ion transport</keyword>
<comment type="caution">
    <text evidence="12">The sequence shown here is derived from an EMBL/GenBank/DDBJ whole genome shotgun (WGS) entry which is preliminary data.</text>
</comment>
<evidence type="ECO:0000256" key="1">
    <source>
        <dbReference type="ARBA" id="ARBA00022448"/>
    </source>
</evidence>
<dbReference type="PIRSF" id="PIRSF001296">
    <property type="entry name" value="K_ATPase_KdpC"/>
    <property type="match status" value="1"/>
</dbReference>
<evidence type="ECO:0000256" key="7">
    <source>
        <dbReference type="ARBA" id="ARBA00022958"/>
    </source>
</evidence>
<dbReference type="InterPro" id="IPR003820">
    <property type="entry name" value="KdpC"/>
</dbReference>
<comment type="function">
    <text evidence="11">Part of the high-affinity ATP-driven potassium transport (or Kdp) system, which catalyzes the hydrolysis of ATP coupled with the electrogenic transport of potassium into the cytoplasm. This subunit acts as a catalytic chaperone that increases the ATP-binding affinity of the ATP-hydrolyzing subunit KdpB by the formation of a transient KdpB/KdpC/ATP ternary complex.</text>
</comment>
<dbReference type="GO" id="GO:0005886">
    <property type="term" value="C:plasma membrane"/>
    <property type="evidence" value="ECO:0007669"/>
    <property type="project" value="UniProtKB-SubCell"/>
</dbReference>
<dbReference type="EMBL" id="MKIM01000019">
    <property type="protein sequence ID" value="OLP46712.1"/>
    <property type="molecule type" value="Genomic_DNA"/>
</dbReference>